<dbReference type="EMBL" id="CP032157">
    <property type="protein sequence ID" value="AXY74059.1"/>
    <property type="molecule type" value="Genomic_DNA"/>
</dbReference>
<sequence length="279" mass="31912">MEKILMAFDSGDPGRDILSFGIYLSRLTHSKLTGVFLENQPEDQRPVVKNMYEGTYVGLEVDERSTAWQAKMQKIEKGIDQFRSFYANHGIGTAVHRDKGMPVKELMGETRYADLLVVDPETSCRKELDNLPTAFVEEMLANAECPVVIAPCSFEGIEEIVFAWDGSESAAFAIKQFTYLFPQLGDKKAIIVYVKDSEERIVSDKLKMQEWLEHHYSVIQWEELPGEVDTALFGYLLKKRKVFIVFGAYGRNAVSRFFRHSHAEKVIKTVTQPLFITHR</sequence>
<keyword evidence="2" id="KW-1185">Reference proteome</keyword>
<reference evidence="1 2" key="1">
    <citation type="submission" date="2018-09" db="EMBL/GenBank/DDBJ databases">
        <title>Genome sequencing of strain 6GH32-13.</title>
        <authorList>
            <person name="Weon H.-Y."/>
            <person name="Heo J."/>
            <person name="Kwon S.-W."/>
        </authorList>
    </citation>
    <scope>NUCLEOTIDE SEQUENCE [LARGE SCALE GENOMIC DNA]</scope>
    <source>
        <strain evidence="1 2">5GH32-13</strain>
    </source>
</reference>
<protein>
    <submittedName>
        <fullName evidence="1">Universal stress protein</fullName>
    </submittedName>
</protein>
<dbReference type="SUPFAM" id="SSF52402">
    <property type="entry name" value="Adenine nucleotide alpha hydrolases-like"/>
    <property type="match status" value="2"/>
</dbReference>
<dbReference type="OrthoDB" id="662548at2"/>
<dbReference type="Gene3D" id="3.40.50.12370">
    <property type="match status" value="1"/>
</dbReference>
<gene>
    <name evidence="1" type="ORF">D3H65_08715</name>
</gene>
<evidence type="ECO:0000313" key="1">
    <source>
        <dbReference type="EMBL" id="AXY74059.1"/>
    </source>
</evidence>
<proteinExistence type="predicted"/>
<name>A0A3B7MLA1_9BACT</name>
<evidence type="ECO:0000313" key="2">
    <source>
        <dbReference type="Proteomes" id="UP000263900"/>
    </source>
</evidence>
<dbReference type="AlphaFoldDB" id="A0A3B7MLA1"/>
<dbReference type="KEGG" id="pseg:D3H65_08715"/>
<accession>A0A3B7MLA1</accession>
<dbReference type="CDD" id="cd00293">
    <property type="entry name" value="USP-like"/>
    <property type="match status" value="1"/>
</dbReference>
<organism evidence="1 2">
    <name type="scientific">Paraflavitalea soli</name>
    <dbReference type="NCBI Taxonomy" id="2315862"/>
    <lineage>
        <taxon>Bacteria</taxon>
        <taxon>Pseudomonadati</taxon>
        <taxon>Bacteroidota</taxon>
        <taxon>Chitinophagia</taxon>
        <taxon>Chitinophagales</taxon>
        <taxon>Chitinophagaceae</taxon>
        <taxon>Paraflavitalea</taxon>
    </lineage>
</organism>
<dbReference type="RefSeq" id="WP_119049946.1">
    <property type="nucleotide sequence ID" value="NZ_CP032157.1"/>
</dbReference>
<dbReference type="Proteomes" id="UP000263900">
    <property type="component" value="Chromosome"/>
</dbReference>